<dbReference type="AlphaFoldDB" id="B3PN47"/>
<protein>
    <recommendedName>
        <fullName evidence="3">Phosphomannomutase</fullName>
    </recommendedName>
</protein>
<evidence type="ECO:0000313" key="1">
    <source>
        <dbReference type="EMBL" id="ACF07449.1"/>
    </source>
</evidence>
<dbReference type="Proteomes" id="UP000008812">
    <property type="component" value="Chromosome"/>
</dbReference>
<keyword evidence="2" id="KW-1185">Reference proteome</keyword>
<accession>B3PN47</accession>
<dbReference type="KEGG" id="mat:MARTH_orf683"/>
<dbReference type="EMBL" id="CP001047">
    <property type="protein sequence ID" value="ACF07449.1"/>
    <property type="molecule type" value="Genomic_DNA"/>
</dbReference>
<gene>
    <name evidence="1" type="ordered locus">MARTH_orf683</name>
</gene>
<reference evidence="1 2" key="1">
    <citation type="journal article" date="2008" name="Infect. Immun.">
        <title>Genome of Mycoplasma arthritidis.</title>
        <authorList>
            <person name="Dybvig K."/>
            <person name="Zuhua C."/>
            <person name="Lao P."/>
            <person name="Jordan D.S."/>
            <person name="French C.T."/>
            <person name="Tu A.H."/>
            <person name="Loraine A.E."/>
        </authorList>
    </citation>
    <scope>NUCLEOTIDE SEQUENCE [LARGE SCALE GENOMIC DNA]</scope>
    <source>
        <strain evidence="1 2">158L3-1</strain>
    </source>
</reference>
<organism evidence="1 2">
    <name type="scientific">Metamycoplasma arthritidis (strain 158L3-1)</name>
    <name type="common">Mycoplasma arthritidis</name>
    <dbReference type="NCBI Taxonomy" id="243272"/>
    <lineage>
        <taxon>Bacteria</taxon>
        <taxon>Bacillati</taxon>
        <taxon>Mycoplasmatota</taxon>
        <taxon>Mycoplasmoidales</taxon>
        <taxon>Metamycoplasmataceae</taxon>
        <taxon>Metamycoplasma</taxon>
    </lineage>
</organism>
<sequence>MKTINQWFTYFKDNKKQLNKLKKLDKQGTNENFFKPIKTLRNSFIARNGLGFSSFNEATIKLLSQAYVNLLYQSTPDLQERFVLVATDRKNPDSIAFLNYITSVLHANQIKVIRYDNDIAIIKPFLLFSMQKIKTLTGAIFLSQYSHSRQLFALSFFNSEGNNLNAKQMLNIAKEYDTIDALNIEVFLDTSIKLDNEKLLNEYIDEIVKFNFNIEGNKLLKLGIITNINTNIFTKKILGRNDISYRLIKNKTKEEFPQKLTYFKKDLDFIVKFANDDKKVAFYQKDKKCLFGTYKLVDINLLIACYITFIKTNGPMNEDFRLPHALINSEATNTTLISEIAKKYEIANDVKTIYNLVEQKKLANALYFDENSQIYFSNYNILEYDPVLSLSIFSDMLNYFKTQNQSIEDIFSIATQGLSVINFNKFTYPCLIENLESFETKIFAQDNIINLPITNVEDLRNLENDKEKYLCKLVLGENEWLIIKFSKELARLVFFVHEIERTKNYLFKRLKRFFKLFCQGMAVKFNPELSKSSIILESGKEND</sequence>
<dbReference type="STRING" id="243272.MARTH_orf683"/>
<dbReference type="RefSeq" id="WP_012498406.1">
    <property type="nucleotide sequence ID" value="NC_011025.1"/>
</dbReference>
<evidence type="ECO:0008006" key="3">
    <source>
        <dbReference type="Google" id="ProtNLM"/>
    </source>
</evidence>
<evidence type="ECO:0000313" key="2">
    <source>
        <dbReference type="Proteomes" id="UP000008812"/>
    </source>
</evidence>
<dbReference type="eggNOG" id="ENOG5031YCU">
    <property type="taxonomic scope" value="Bacteria"/>
</dbReference>
<name>B3PN47_META1</name>
<dbReference type="Gene3D" id="3.40.120.10">
    <property type="entry name" value="Alpha-D-Glucose-1,6-Bisphosphate, subunit A, domain 3"/>
    <property type="match status" value="1"/>
</dbReference>
<proteinExistence type="predicted"/>
<dbReference type="HOGENOM" id="CLU_501364_0_0_14"/>